<name>A0ABR4PW96_9HELO</name>
<comment type="caution">
    <text evidence="1">The sequence shown here is derived from an EMBL/GenBank/DDBJ whole genome shotgun (WGS) entry which is preliminary data.</text>
</comment>
<evidence type="ECO:0008006" key="3">
    <source>
        <dbReference type="Google" id="ProtNLM"/>
    </source>
</evidence>
<evidence type="ECO:0000313" key="1">
    <source>
        <dbReference type="EMBL" id="KAL3427146.1"/>
    </source>
</evidence>
<dbReference type="Proteomes" id="UP001629113">
    <property type="component" value="Unassembled WGS sequence"/>
</dbReference>
<dbReference type="EMBL" id="JBFCZG010000001">
    <property type="protein sequence ID" value="KAL3427146.1"/>
    <property type="molecule type" value="Genomic_DNA"/>
</dbReference>
<accession>A0ABR4PW96</accession>
<keyword evidence="2" id="KW-1185">Reference proteome</keyword>
<proteinExistence type="predicted"/>
<sequence length="508" mass="58453">MSLTCFSFPPEIIDEIVRAADDPTLLLLSRSSRMLNRVANQTFYSEITIRRTRPGCNLGTAKLLMTVIENPEIASYIKKLDTEGEGVIPPQRLQNARGLQKLLGDWFTKEALIFLQDERGEAEERLEVLWQARLGLTLLDSMVGMLMCFCPRLQSVRFREVTHINFDMLRGVIDVVRRGLLLRAKKLQLVKPASPGAMTSLREIRVEYQGFFRAVNTGELRLSDLMIYIGVPSVRSFVVHNFLCVNPVWSPEQETPTELTRLAFTNSGLLGDKLDKLLSYCPSLTVFQYEHHSTFLENDDEAGILFRPPVVRAALERCKSLEELLLIDHEENRREREWGQIVPPSDMKRAMSSLKSFTRLKKLTVSSYILLGRDEGIHENPSRIYSGLKHANIDRFLDKLPHALEELTLLDCLAHEMWPIIDALLTRREESWPYLRSIRLDFQFGSINSCPVAAPDEMPQWLYLYRMFRKEAIHIEIDGTVVFPCRDTFFTPSIKHVQLGMRLEARLD</sequence>
<organism evidence="1 2">
    <name type="scientific">Phlyctema vagabunda</name>
    <dbReference type="NCBI Taxonomy" id="108571"/>
    <lineage>
        <taxon>Eukaryota</taxon>
        <taxon>Fungi</taxon>
        <taxon>Dikarya</taxon>
        <taxon>Ascomycota</taxon>
        <taxon>Pezizomycotina</taxon>
        <taxon>Leotiomycetes</taxon>
        <taxon>Helotiales</taxon>
        <taxon>Dermateaceae</taxon>
        <taxon>Phlyctema</taxon>
    </lineage>
</organism>
<evidence type="ECO:0000313" key="2">
    <source>
        <dbReference type="Proteomes" id="UP001629113"/>
    </source>
</evidence>
<protein>
    <recommendedName>
        <fullName evidence="3">F-box domain-containing protein</fullName>
    </recommendedName>
</protein>
<gene>
    <name evidence="1" type="ORF">PVAG01_00655</name>
</gene>
<reference evidence="1 2" key="1">
    <citation type="submission" date="2024-06" db="EMBL/GenBank/DDBJ databases">
        <title>Complete genome of Phlyctema vagabunda strain 19-DSS-EL-015.</title>
        <authorList>
            <person name="Fiorenzani C."/>
        </authorList>
    </citation>
    <scope>NUCLEOTIDE SEQUENCE [LARGE SCALE GENOMIC DNA]</scope>
    <source>
        <strain evidence="1 2">19-DSS-EL-015</strain>
    </source>
</reference>